<dbReference type="GO" id="GO:0005737">
    <property type="term" value="C:cytoplasm"/>
    <property type="evidence" value="ECO:0007669"/>
    <property type="project" value="UniProtKB-SubCell"/>
</dbReference>
<dbReference type="PANTHER" id="PTHR12358:SF106">
    <property type="entry name" value="LIPID KINASE YEGS"/>
    <property type="match status" value="1"/>
</dbReference>
<evidence type="ECO:0000256" key="8">
    <source>
        <dbReference type="ARBA" id="ARBA00023098"/>
    </source>
</evidence>
<dbReference type="InterPro" id="IPR050187">
    <property type="entry name" value="Lipid_Phosphate_FormReg"/>
</dbReference>
<dbReference type="PANTHER" id="PTHR12358">
    <property type="entry name" value="SPHINGOSINE KINASE"/>
    <property type="match status" value="1"/>
</dbReference>
<evidence type="ECO:0000256" key="6">
    <source>
        <dbReference type="ARBA" id="ARBA00022840"/>
    </source>
</evidence>
<dbReference type="NCBIfam" id="TIGR00147">
    <property type="entry name" value="YegS/Rv2252/BmrU family lipid kinase"/>
    <property type="match status" value="1"/>
</dbReference>
<feature type="binding site" evidence="11">
    <location>
        <position position="225"/>
    </location>
    <ligand>
        <name>Mg(2+)</name>
        <dbReference type="ChEBI" id="CHEBI:18420"/>
    </ligand>
</feature>
<dbReference type="GO" id="GO:0005886">
    <property type="term" value="C:plasma membrane"/>
    <property type="evidence" value="ECO:0007669"/>
    <property type="project" value="TreeGrafter"/>
</dbReference>
<feature type="binding site" evidence="11">
    <location>
        <begin position="68"/>
        <end position="74"/>
    </location>
    <ligand>
        <name>ATP</name>
        <dbReference type="ChEBI" id="CHEBI:30616"/>
    </ligand>
</feature>
<keyword evidence="9 11" id="KW-0594">Phospholipid biosynthesis</keyword>
<name>A0A3M2HZP3_9GAMM</name>
<dbReference type="GO" id="GO:0005524">
    <property type="term" value="F:ATP binding"/>
    <property type="evidence" value="ECO:0007669"/>
    <property type="project" value="UniProtKB-UniRule"/>
</dbReference>
<comment type="cofactor">
    <cofactor evidence="11">
        <name>Mg(2+)</name>
        <dbReference type="ChEBI" id="CHEBI:18420"/>
    </cofactor>
    <cofactor evidence="11">
        <name>Ca(2+)</name>
        <dbReference type="ChEBI" id="CHEBI:29108"/>
    </cofactor>
    <text evidence="11">Binds 1 Mg(2+) ion per subunit. Ca(2+) may be able to substitute.</text>
</comment>
<protein>
    <recommendedName>
        <fullName evidence="11">Probable lipid kinase YegS-like</fullName>
        <ecNumber evidence="11">2.7.1.-</ecNumber>
    </recommendedName>
</protein>
<dbReference type="InterPro" id="IPR022433">
    <property type="entry name" value="Lip_kinase_YegS"/>
</dbReference>
<feature type="domain" description="DAGKc" evidence="12">
    <location>
        <begin position="4"/>
        <end position="137"/>
    </location>
</feature>
<comment type="function">
    <text evidence="11">Probably phosphorylates lipids; the in vivo substrate is unknown.</text>
</comment>
<feature type="binding site" evidence="11">
    <location>
        <position position="99"/>
    </location>
    <ligand>
        <name>ATP</name>
        <dbReference type="ChEBI" id="CHEBI:30616"/>
    </ligand>
</feature>
<dbReference type="Pfam" id="PF19279">
    <property type="entry name" value="YegS_C"/>
    <property type="match status" value="1"/>
</dbReference>
<keyword evidence="8 11" id="KW-0443">Lipid metabolism</keyword>
<dbReference type="PROSITE" id="PS50146">
    <property type="entry name" value="DAGK"/>
    <property type="match status" value="1"/>
</dbReference>
<dbReference type="EMBL" id="RFLY01000006">
    <property type="protein sequence ID" value="RMH93363.1"/>
    <property type="molecule type" value="Genomic_DNA"/>
</dbReference>
<dbReference type="GO" id="GO:0008654">
    <property type="term" value="P:phospholipid biosynthetic process"/>
    <property type="evidence" value="ECO:0007669"/>
    <property type="project" value="UniProtKB-UniRule"/>
</dbReference>
<proteinExistence type="inferred from homology"/>
<evidence type="ECO:0000313" key="14">
    <source>
        <dbReference type="Proteomes" id="UP000275012"/>
    </source>
</evidence>
<evidence type="ECO:0000256" key="10">
    <source>
        <dbReference type="ARBA" id="ARBA00023264"/>
    </source>
</evidence>
<accession>A0A3M2HZP3</accession>
<keyword evidence="10 11" id="KW-1208">Phospholipid metabolism</keyword>
<dbReference type="InterPro" id="IPR017438">
    <property type="entry name" value="ATP-NAD_kinase_N"/>
</dbReference>
<dbReference type="NCBIfam" id="NF009602">
    <property type="entry name" value="PRK13054.1"/>
    <property type="match status" value="1"/>
</dbReference>
<dbReference type="RefSeq" id="WP_122101167.1">
    <property type="nucleotide sequence ID" value="NZ_RFLY01000006.1"/>
</dbReference>
<feature type="binding site" evidence="11">
    <location>
        <position position="42"/>
    </location>
    <ligand>
        <name>ATP</name>
        <dbReference type="ChEBI" id="CHEBI:30616"/>
    </ligand>
</feature>
<keyword evidence="11" id="KW-0963">Cytoplasm</keyword>
<evidence type="ECO:0000256" key="1">
    <source>
        <dbReference type="ARBA" id="ARBA00022516"/>
    </source>
</evidence>
<dbReference type="Gene3D" id="2.60.200.40">
    <property type="match status" value="1"/>
</dbReference>
<keyword evidence="14" id="KW-1185">Reference proteome</keyword>
<keyword evidence="7 11" id="KW-0460">Magnesium</keyword>
<dbReference type="Pfam" id="PF00781">
    <property type="entry name" value="DAGK_cat"/>
    <property type="match status" value="1"/>
</dbReference>
<gene>
    <name evidence="13" type="primary">yegS</name>
    <name evidence="13" type="ORF">EBB59_05635</name>
</gene>
<evidence type="ECO:0000256" key="11">
    <source>
        <dbReference type="HAMAP-Rule" id="MF_01377"/>
    </source>
</evidence>
<dbReference type="EC" id="2.7.1.-" evidence="11"/>
<dbReference type="GO" id="GO:0001727">
    <property type="term" value="F:lipid kinase activity"/>
    <property type="evidence" value="ECO:0007669"/>
    <property type="project" value="UniProtKB-UniRule"/>
</dbReference>
<comment type="caution">
    <text evidence="13">The sequence shown here is derived from an EMBL/GenBank/DDBJ whole genome shotgun (WGS) entry which is preliminary data.</text>
</comment>
<comment type="similarity">
    <text evidence="11">Belongs to the diacylglycerol/lipid kinase family. YegS lipid kinase subfamily.</text>
</comment>
<feature type="active site" description="Proton acceptor" evidence="11">
    <location>
        <position position="289"/>
    </location>
</feature>
<evidence type="ECO:0000256" key="7">
    <source>
        <dbReference type="ARBA" id="ARBA00022842"/>
    </source>
</evidence>
<dbReference type="SMART" id="SM00046">
    <property type="entry name" value="DAGKc"/>
    <property type="match status" value="1"/>
</dbReference>
<keyword evidence="3 11" id="KW-0479">Metal-binding</keyword>
<organism evidence="13 14">
    <name type="scientific">Solilutibacter pythonis</name>
    <dbReference type="NCBI Taxonomy" id="2483112"/>
    <lineage>
        <taxon>Bacteria</taxon>
        <taxon>Pseudomonadati</taxon>
        <taxon>Pseudomonadota</taxon>
        <taxon>Gammaproteobacteria</taxon>
        <taxon>Lysobacterales</taxon>
        <taxon>Lysobacteraceae</taxon>
        <taxon>Solilutibacter</taxon>
    </lineage>
</organism>
<dbReference type="SUPFAM" id="SSF111331">
    <property type="entry name" value="NAD kinase/diacylglycerol kinase-like"/>
    <property type="match status" value="1"/>
</dbReference>
<keyword evidence="1 11" id="KW-0444">Lipid biosynthesis</keyword>
<dbReference type="Proteomes" id="UP000275012">
    <property type="component" value="Unassembled WGS sequence"/>
</dbReference>
<dbReference type="AlphaFoldDB" id="A0A3M2HZP3"/>
<dbReference type="InterPro" id="IPR001206">
    <property type="entry name" value="Diacylglycerol_kinase_cat_dom"/>
</dbReference>
<evidence type="ECO:0000256" key="3">
    <source>
        <dbReference type="ARBA" id="ARBA00022723"/>
    </source>
</evidence>
<dbReference type="Gene3D" id="3.40.50.10330">
    <property type="entry name" value="Probable inorganic polyphosphate/atp-NAD kinase, domain 1"/>
    <property type="match status" value="1"/>
</dbReference>
<dbReference type="HAMAP" id="MF_01377">
    <property type="entry name" value="YegS"/>
    <property type="match status" value="1"/>
</dbReference>
<dbReference type="GO" id="GO:0000287">
    <property type="term" value="F:magnesium ion binding"/>
    <property type="evidence" value="ECO:0007669"/>
    <property type="project" value="UniProtKB-UniRule"/>
</dbReference>
<keyword evidence="6 11" id="KW-0067">ATP-binding</keyword>
<evidence type="ECO:0000256" key="4">
    <source>
        <dbReference type="ARBA" id="ARBA00022741"/>
    </source>
</evidence>
<dbReference type="InterPro" id="IPR016064">
    <property type="entry name" value="NAD/diacylglycerol_kinase_sf"/>
</dbReference>
<evidence type="ECO:0000313" key="13">
    <source>
        <dbReference type="EMBL" id="RMH93363.1"/>
    </source>
</evidence>
<reference evidence="13 14" key="1">
    <citation type="submission" date="2018-10" db="EMBL/GenBank/DDBJ databases">
        <title>Proposal of Lysobacter pythonis sp. nov. isolated from royal pythons (Python regius).</title>
        <authorList>
            <person name="Hans-Juergen B."/>
            <person name="Huptas C."/>
            <person name="Sandra B."/>
            <person name="Igor L."/>
            <person name="Joachim S."/>
            <person name="Siegfried S."/>
            <person name="Mareike W."/>
            <person name="Peter K."/>
        </authorList>
    </citation>
    <scope>NUCLEOTIDE SEQUENCE [LARGE SCALE GENOMIC DNA]</scope>
    <source>
        <strain evidence="13 14">4284/11</strain>
    </source>
</reference>
<keyword evidence="2 11" id="KW-0808">Transferase</keyword>
<evidence type="ECO:0000256" key="2">
    <source>
        <dbReference type="ARBA" id="ARBA00022679"/>
    </source>
</evidence>
<keyword evidence="5 11" id="KW-0418">Kinase</keyword>
<feature type="binding site" evidence="11">
    <location>
        <position position="222"/>
    </location>
    <ligand>
        <name>Mg(2+)</name>
        <dbReference type="ChEBI" id="CHEBI:18420"/>
    </ligand>
</feature>
<comment type="subcellular location">
    <subcellularLocation>
        <location evidence="11">Cytoplasm</location>
    </subcellularLocation>
</comment>
<evidence type="ECO:0000256" key="5">
    <source>
        <dbReference type="ARBA" id="ARBA00022777"/>
    </source>
</evidence>
<comment type="caution">
    <text evidence="11">Lacks conserved residue(s) required for the propagation of feature annotation.</text>
</comment>
<dbReference type="OrthoDB" id="142078at2"/>
<dbReference type="InterPro" id="IPR005218">
    <property type="entry name" value="Diacylglycerol/lipid_kinase"/>
</dbReference>
<sequence>MKTSADMPCLLTLNGKSAGRKDVREAVERLRDGGLPLQVRVTWEGGDAARHVAEAMAMDARMVIAGGGDGSLNEVVNALMEYAGQGRELPSLAVLPLGTANDFATSAGIPLEPGAALAFARACRPRAVDVLKIEAAGETRWCVNLATAGFGTQVTVDTDPVLKRRLGGLAYLVTGLGKLGDAESANARVRGADFEWRGDYIAMGIGNGRQAGGGNALCPEALIDDARIDLTLVPPPPEGGQGFGEMLSVLGTALASGSNAALAEVAVCARSPWLALEADAPFVLNLDGEPFEARAFRIECVPKALRLHLPPDSPLLSPA</sequence>
<dbReference type="InterPro" id="IPR045540">
    <property type="entry name" value="YegS/DAGK_C"/>
</dbReference>
<evidence type="ECO:0000259" key="12">
    <source>
        <dbReference type="PROSITE" id="PS50146"/>
    </source>
</evidence>
<evidence type="ECO:0000256" key="9">
    <source>
        <dbReference type="ARBA" id="ARBA00023209"/>
    </source>
</evidence>
<keyword evidence="4 11" id="KW-0547">Nucleotide-binding</keyword>